<protein>
    <submittedName>
        <fullName evidence="1">Uncharacterized protein</fullName>
    </submittedName>
</protein>
<sequence length="144" mass="16510">MFLHVPPSCRSGVGTVNHVQLKRHHLKLQIPNSVAPGSMSKLEQDFQKASKEFQRLQADLTNTVEARQKLDYQQSESDLVLKELKKLTPENTVYKLIGPGLMPQDSGEAQQTVEKRLDFIKKEMQVYGMRVQHVSHAYQFYSVQ</sequence>
<proteinExistence type="predicted"/>
<accession>A0ACC2XMJ9</accession>
<name>A0ACC2XMJ9_9TREE</name>
<keyword evidence="2" id="KW-1185">Reference proteome</keyword>
<evidence type="ECO:0000313" key="1">
    <source>
        <dbReference type="EMBL" id="KAJ9125289.1"/>
    </source>
</evidence>
<gene>
    <name evidence="1" type="ORF">QFC22_000245</name>
</gene>
<evidence type="ECO:0000313" key="2">
    <source>
        <dbReference type="Proteomes" id="UP001243375"/>
    </source>
</evidence>
<comment type="caution">
    <text evidence="1">The sequence shown here is derived from an EMBL/GenBank/DDBJ whole genome shotgun (WGS) entry which is preliminary data.</text>
</comment>
<reference evidence="1" key="1">
    <citation type="submission" date="2023-04" db="EMBL/GenBank/DDBJ databases">
        <title>Draft Genome sequencing of Naganishia species isolated from polar environments using Oxford Nanopore Technology.</title>
        <authorList>
            <person name="Leo P."/>
            <person name="Venkateswaran K."/>
        </authorList>
    </citation>
    <scope>NUCLEOTIDE SEQUENCE</scope>
    <source>
        <strain evidence="1">MNA-CCFEE 5425</strain>
    </source>
</reference>
<dbReference type="Proteomes" id="UP001243375">
    <property type="component" value="Unassembled WGS sequence"/>
</dbReference>
<organism evidence="1 2">
    <name type="scientific">Naganishia vaughanmartiniae</name>
    <dbReference type="NCBI Taxonomy" id="1424756"/>
    <lineage>
        <taxon>Eukaryota</taxon>
        <taxon>Fungi</taxon>
        <taxon>Dikarya</taxon>
        <taxon>Basidiomycota</taxon>
        <taxon>Agaricomycotina</taxon>
        <taxon>Tremellomycetes</taxon>
        <taxon>Filobasidiales</taxon>
        <taxon>Filobasidiaceae</taxon>
        <taxon>Naganishia</taxon>
    </lineage>
</organism>
<dbReference type="EMBL" id="JASBWU010000001">
    <property type="protein sequence ID" value="KAJ9125289.1"/>
    <property type="molecule type" value="Genomic_DNA"/>
</dbReference>